<feature type="compositionally biased region" description="Polar residues" evidence="1">
    <location>
        <begin position="558"/>
        <end position="574"/>
    </location>
</feature>
<comment type="caution">
    <text evidence="2">The sequence shown here is derived from an EMBL/GenBank/DDBJ whole genome shotgun (WGS) entry which is preliminary data.</text>
</comment>
<reference evidence="2 3" key="1">
    <citation type="submission" date="2024-04" db="EMBL/GenBank/DDBJ databases">
        <title>Tritrichomonas musculus Genome.</title>
        <authorList>
            <person name="Alves-Ferreira E."/>
            <person name="Grigg M."/>
            <person name="Lorenzi H."/>
            <person name="Galac M."/>
        </authorList>
    </citation>
    <scope>NUCLEOTIDE SEQUENCE [LARGE SCALE GENOMIC DNA]</scope>
    <source>
        <strain evidence="2 3">EAF2021</strain>
    </source>
</reference>
<sequence length="574" mass="65741">MKNKLVLNRFTTPHIVQPVIRQKVSLSLLNNNTSNNNPVLESLRVEAADDNQIIKIHHPIQTPRSELGESKPLLNSISSTHFDLNQILIFDVHPLLSEVSEDELLETFARKCQQCCQMCDFRDPDGIELINSKEEMLKDILDGVSNIKLVQKLTKSEYSVLCIFFMKNVVRQMPDPPPLWKYPSNVEFSSDRIEEVAWSHMSLCYDIFYAFLSNRKFDNTLCKNKVLKLIHAVIPLFKSPDIREREKLIKVFHGIYKYLIKFRSKILKELITAFREYRISTAPVGCAEILKSLIPIIQGFKVPLHQENIDFFLNYLLPLHSAPQIQFFHGALLAVILAFIAKDQNLVVNVFNSLNQFWPQTSPMKQILFLNEIGALADNLNAEISLKVCPLISKFVAKSISDPNYCICEKALMLWESDNFMKLIHNNSKVTFPILLPEIFKTAATHWCDDLRSLALNTMSLLKGCDVDTFNSYGFQFKQIESQKVMRQIELGSVWNQIISEYCEDKKQKELLKSQIGTLYVGVDLRATGSEMISDSMTSSRNKPVKMQVSKKLRRTAVSESAKNTYSSLKLDST</sequence>
<proteinExistence type="predicted"/>
<dbReference type="PANTHER" id="PTHR10257:SF3">
    <property type="entry name" value="SERINE_THREONINE-PROTEIN PHOSPHATASE 2A 56 KDA REGULATORY SUBUNIT GAMMA ISOFORM"/>
    <property type="match status" value="1"/>
</dbReference>
<dbReference type="Gene3D" id="1.25.10.10">
    <property type="entry name" value="Leucine-rich Repeat Variant"/>
    <property type="match status" value="1"/>
</dbReference>
<gene>
    <name evidence="2" type="ORF">M9Y10_045185</name>
</gene>
<dbReference type="SUPFAM" id="SSF48371">
    <property type="entry name" value="ARM repeat"/>
    <property type="match status" value="1"/>
</dbReference>
<feature type="region of interest" description="Disordered" evidence="1">
    <location>
        <begin position="534"/>
        <end position="574"/>
    </location>
</feature>
<keyword evidence="3" id="KW-1185">Reference proteome</keyword>
<evidence type="ECO:0000256" key="1">
    <source>
        <dbReference type="SAM" id="MobiDB-lite"/>
    </source>
</evidence>
<dbReference type="EMBL" id="JAPFFF010000009">
    <property type="protein sequence ID" value="KAK8882543.1"/>
    <property type="molecule type" value="Genomic_DNA"/>
</dbReference>
<dbReference type="Pfam" id="PF01603">
    <property type="entry name" value="B56"/>
    <property type="match status" value="1"/>
</dbReference>
<dbReference type="InterPro" id="IPR011989">
    <property type="entry name" value="ARM-like"/>
</dbReference>
<dbReference type="PANTHER" id="PTHR10257">
    <property type="entry name" value="SERINE/THREONINE PROTEIN PHOSPHATASE 2A PP2A REGULATORY SUBUNIT B"/>
    <property type="match status" value="1"/>
</dbReference>
<evidence type="ECO:0008006" key="4">
    <source>
        <dbReference type="Google" id="ProtNLM"/>
    </source>
</evidence>
<dbReference type="InterPro" id="IPR016024">
    <property type="entry name" value="ARM-type_fold"/>
</dbReference>
<protein>
    <recommendedName>
        <fullName evidence="4">Phosphoprotein phosphatase</fullName>
    </recommendedName>
</protein>
<dbReference type="Proteomes" id="UP001470230">
    <property type="component" value="Unassembled WGS sequence"/>
</dbReference>
<organism evidence="2 3">
    <name type="scientific">Tritrichomonas musculus</name>
    <dbReference type="NCBI Taxonomy" id="1915356"/>
    <lineage>
        <taxon>Eukaryota</taxon>
        <taxon>Metamonada</taxon>
        <taxon>Parabasalia</taxon>
        <taxon>Tritrichomonadida</taxon>
        <taxon>Tritrichomonadidae</taxon>
        <taxon>Tritrichomonas</taxon>
    </lineage>
</organism>
<accession>A0ABR2JVR3</accession>
<evidence type="ECO:0000313" key="3">
    <source>
        <dbReference type="Proteomes" id="UP001470230"/>
    </source>
</evidence>
<name>A0ABR2JVR3_9EUKA</name>
<dbReference type="InterPro" id="IPR002554">
    <property type="entry name" value="PP2A_B56"/>
</dbReference>
<evidence type="ECO:0000313" key="2">
    <source>
        <dbReference type="EMBL" id="KAK8882543.1"/>
    </source>
</evidence>